<protein>
    <submittedName>
        <fullName evidence="2">DJ-1/PfpI family protein</fullName>
    </submittedName>
</protein>
<dbReference type="Pfam" id="PF01965">
    <property type="entry name" value="DJ-1_PfpI"/>
    <property type="match status" value="1"/>
</dbReference>
<sequence>MSATPLSMAAPQSFPMRYGVLLYPGFQALDVFGPLDVFTSLSQFHPLHLSIISKTMDPIPTKLGASQNGSQFAQSVLPTHTFENAPPLDILLVPGGLGNRPPSDMEPYILYIQAVYPDLKYLLTVCTGSYLAARTGILDGKRATTNKKAFREIATAYPKVNWVAQARWVADENIWTSSGVAAGMDLALSFIAKVYGDDLATSISDSLEYERHEDADWDPFATRHGLV</sequence>
<dbReference type="PANTHER" id="PTHR43130:SF15">
    <property type="entry name" value="THIJ_PFPI FAMILY PROTEIN (AFU_ORTHOLOGUE AFUA_5G14240)"/>
    <property type="match status" value="1"/>
</dbReference>
<dbReference type="CDD" id="cd03139">
    <property type="entry name" value="GATase1_PfpI_2"/>
    <property type="match status" value="1"/>
</dbReference>
<dbReference type="Proteomes" id="UP000807306">
    <property type="component" value="Unassembled WGS sequence"/>
</dbReference>
<comment type="caution">
    <text evidence="2">The sequence shown here is derived from an EMBL/GenBank/DDBJ whole genome shotgun (WGS) entry which is preliminary data.</text>
</comment>
<name>A0A9P6E8D1_9AGAR</name>
<dbReference type="PANTHER" id="PTHR43130">
    <property type="entry name" value="ARAC-FAMILY TRANSCRIPTIONAL REGULATOR"/>
    <property type="match status" value="1"/>
</dbReference>
<dbReference type="OrthoDB" id="543156at2759"/>
<feature type="domain" description="DJ-1/PfpI" evidence="1">
    <location>
        <begin position="20"/>
        <end position="192"/>
    </location>
</feature>
<proteinExistence type="predicted"/>
<dbReference type="InterPro" id="IPR029062">
    <property type="entry name" value="Class_I_gatase-like"/>
</dbReference>
<dbReference type="InterPro" id="IPR052158">
    <property type="entry name" value="INH-QAR"/>
</dbReference>
<evidence type="ECO:0000259" key="1">
    <source>
        <dbReference type="Pfam" id="PF01965"/>
    </source>
</evidence>
<dbReference type="AlphaFoldDB" id="A0A9P6E8D1"/>
<dbReference type="InterPro" id="IPR002818">
    <property type="entry name" value="DJ-1/PfpI"/>
</dbReference>
<accession>A0A9P6E8D1</accession>
<dbReference type="EMBL" id="MU157897">
    <property type="protein sequence ID" value="KAF9524561.1"/>
    <property type="molecule type" value="Genomic_DNA"/>
</dbReference>
<gene>
    <name evidence="2" type="ORF">CPB83DRAFT_877595</name>
</gene>
<dbReference type="SUPFAM" id="SSF52317">
    <property type="entry name" value="Class I glutamine amidotransferase-like"/>
    <property type="match status" value="1"/>
</dbReference>
<evidence type="ECO:0000313" key="3">
    <source>
        <dbReference type="Proteomes" id="UP000807306"/>
    </source>
</evidence>
<reference evidence="2" key="1">
    <citation type="submission" date="2020-11" db="EMBL/GenBank/DDBJ databases">
        <authorList>
            <consortium name="DOE Joint Genome Institute"/>
            <person name="Ahrendt S."/>
            <person name="Riley R."/>
            <person name="Andreopoulos W."/>
            <person name="Labutti K."/>
            <person name="Pangilinan J."/>
            <person name="Ruiz-Duenas F.J."/>
            <person name="Barrasa J.M."/>
            <person name="Sanchez-Garcia M."/>
            <person name="Camarero S."/>
            <person name="Miyauchi S."/>
            <person name="Serrano A."/>
            <person name="Linde D."/>
            <person name="Babiker R."/>
            <person name="Drula E."/>
            <person name="Ayuso-Fernandez I."/>
            <person name="Pacheco R."/>
            <person name="Padilla G."/>
            <person name="Ferreira P."/>
            <person name="Barriuso J."/>
            <person name="Kellner H."/>
            <person name="Castanera R."/>
            <person name="Alfaro M."/>
            <person name="Ramirez L."/>
            <person name="Pisabarro A.G."/>
            <person name="Kuo A."/>
            <person name="Tritt A."/>
            <person name="Lipzen A."/>
            <person name="He G."/>
            <person name="Yan M."/>
            <person name="Ng V."/>
            <person name="Cullen D."/>
            <person name="Martin F."/>
            <person name="Rosso M.-N."/>
            <person name="Henrissat B."/>
            <person name="Hibbett D."/>
            <person name="Martinez A.T."/>
            <person name="Grigoriev I.V."/>
        </authorList>
    </citation>
    <scope>NUCLEOTIDE SEQUENCE</scope>
    <source>
        <strain evidence="2">CBS 506.95</strain>
    </source>
</reference>
<evidence type="ECO:0000313" key="2">
    <source>
        <dbReference type="EMBL" id="KAF9524561.1"/>
    </source>
</evidence>
<organism evidence="2 3">
    <name type="scientific">Crepidotus variabilis</name>
    <dbReference type="NCBI Taxonomy" id="179855"/>
    <lineage>
        <taxon>Eukaryota</taxon>
        <taxon>Fungi</taxon>
        <taxon>Dikarya</taxon>
        <taxon>Basidiomycota</taxon>
        <taxon>Agaricomycotina</taxon>
        <taxon>Agaricomycetes</taxon>
        <taxon>Agaricomycetidae</taxon>
        <taxon>Agaricales</taxon>
        <taxon>Agaricineae</taxon>
        <taxon>Crepidotaceae</taxon>
        <taxon>Crepidotus</taxon>
    </lineage>
</organism>
<keyword evidence="3" id="KW-1185">Reference proteome</keyword>
<dbReference type="Gene3D" id="3.40.50.880">
    <property type="match status" value="1"/>
</dbReference>